<dbReference type="OrthoDB" id="6105464at2"/>
<evidence type="ECO:0000313" key="2">
    <source>
        <dbReference type="EMBL" id="RBW51338.1"/>
    </source>
</evidence>
<protein>
    <submittedName>
        <fullName evidence="2">Aggregation factor core</fullName>
    </submittedName>
</protein>
<comment type="caution">
    <text evidence="2">The sequence shown here is derived from an EMBL/GenBank/DDBJ whole genome shotgun (WGS) entry which is preliminary data.</text>
</comment>
<evidence type="ECO:0000313" key="3">
    <source>
        <dbReference type="Proteomes" id="UP000252706"/>
    </source>
</evidence>
<keyword evidence="1" id="KW-0732">Signal</keyword>
<dbReference type="EMBL" id="QOCE01000046">
    <property type="protein sequence ID" value="RBW51338.1"/>
    <property type="molecule type" value="Genomic_DNA"/>
</dbReference>
<proteinExistence type="predicted"/>
<feature type="signal peptide" evidence="1">
    <location>
        <begin position="1"/>
        <end position="25"/>
    </location>
</feature>
<reference evidence="2 3" key="1">
    <citation type="submission" date="2018-07" db="EMBL/GenBank/DDBJ databases">
        <title>Modular assembly of carbohydrate-degrading microbial communities in the ocean.</title>
        <authorList>
            <person name="Enke T.N."/>
            <person name="Datta M.S."/>
            <person name="Schwartzman J.A."/>
            <person name="Cermak N."/>
            <person name="Schmitz D.A."/>
            <person name="Barrere J."/>
            <person name="Cordero O.X."/>
        </authorList>
    </citation>
    <scope>NUCLEOTIDE SEQUENCE [LARGE SCALE GENOMIC DNA]</scope>
    <source>
        <strain evidence="2 3">C3M10</strain>
    </source>
</reference>
<dbReference type="AlphaFoldDB" id="A0A366WME2"/>
<accession>A0A366WME2</accession>
<sequence length="171" mass="18079">MPTVFRLLRATSLFSCLLIASTAQADLRVSFDEGAPKDRFRIENIGLCAVSNASVMVDLSTSQGGLIFDVTSQGEGVEVFQPFELVEGAKALGGVPIVTDGQTEVRLDIVSLAPSEAIAFTIDVDDTRGQRAITVSGSEIEGAVVSYSDAQAKESAMFSTLSEAEVRLPNC</sequence>
<evidence type="ECO:0000256" key="1">
    <source>
        <dbReference type="SAM" id="SignalP"/>
    </source>
</evidence>
<name>A0A366WME2_9RHOB</name>
<organism evidence="2 3">
    <name type="scientific">Phaeobacter gallaeciensis</name>
    <dbReference type="NCBI Taxonomy" id="60890"/>
    <lineage>
        <taxon>Bacteria</taxon>
        <taxon>Pseudomonadati</taxon>
        <taxon>Pseudomonadota</taxon>
        <taxon>Alphaproteobacteria</taxon>
        <taxon>Rhodobacterales</taxon>
        <taxon>Roseobacteraceae</taxon>
        <taxon>Phaeobacter</taxon>
    </lineage>
</organism>
<gene>
    <name evidence="2" type="ORF">DS909_19185</name>
</gene>
<dbReference type="Proteomes" id="UP000252706">
    <property type="component" value="Unassembled WGS sequence"/>
</dbReference>
<feature type="chain" id="PRO_5016786784" evidence="1">
    <location>
        <begin position="26"/>
        <end position="171"/>
    </location>
</feature>